<evidence type="ECO:0000313" key="5">
    <source>
        <dbReference type="EMBL" id="AQQ16058.1"/>
    </source>
</evidence>
<keyword evidence="6" id="KW-1185">Reference proteome</keyword>
<dbReference type="OrthoDB" id="3373764at2"/>
<dbReference type="SUPFAM" id="SSF52317">
    <property type="entry name" value="Class I glutamine amidotransferase-like"/>
    <property type="match status" value="1"/>
</dbReference>
<evidence type="ECO:0000256" key="1">
    <source>
        <dbReference type="ARBA" id="ARBA00006534"/>
    </source>
</evidence>
<keyword evidence="3 5" id="KW-0378">Hydrolase</keyword>
<dbReference type="PANTHER" id="PTHR20842">
    <property type="entry name" value="PROTEASE S51 ALPHA-ASPARTYL DIPEPTIDASE"/>
    <property type="match status" value="1"/>
</dbReference>
<sequence length="197" mass="21089">MKLLLASFLHPRLGEFFDGEVLYINDAAKNMDGTPFVEEERRALAECGEPTTEVSVAELTNEEFTALLDRCSGVYVASGESFEVLEALKRNGNDKVLADAVRAGLPYAGSSAGAVIAGPTLEHTPPMDEPAEDLNLTDFSGLGLVKHCIIPHAQGTLGPYPASMIGGMVEKYAADYPLLLLRDGQALLVDDQGEHLI</sequence>
<proteinExistence type="inferred from homology"/>
<evidence type="ECO:0000256" key="2">
    <source>
        <dbReference type="ARBA" id="ARBA00022670"/>
    </source>
</evidence>
<keyword evidence="2" id="KW-0645">Protease</keyword>
<dbReference type="InterPro" id="IPR029062">
    <property type="entry name" value="Class_I_gatase-like"/>
</dbReference>
<dbReference type="Pfam" id="PF03575">
    <property type="entry name" value="Peptidase_S51"/>
    <property type="match status" value="1"/>
</dbReference>
<dbReference type="RefSeq" id="WP_095661177.1">
    <property type="nucleotide sequence ID" value="NZ_CP019688.1"/>
</dbReference>
<evidence type="ECO:0000256" key="4">
    <source>
        <dbReference type="ARBA" id="ARBA00022825"/>
    </source>
</evidence>
<dbReference type="InterPro" id="IPR005320">
    <property type="entry name" value="Peptidase_S51"/>
</dbReference>
<dbReference type="Gene3D" id="3.40.50.880">
    <property type="match status" value="1"/>
</dbReference>
<evidence type="ECO:0000256" key="3">
    <source>
        <dbReference type="ARBA" id="ARBA00022801"/>
    </source>
</evidence>
<accession>A0A1Q2HYY2</accession>
<dbReference type="Proteomes" id="UP000217209">
    <property type="component" value="Chromosome"/>
</dbReference>
<dbReference type="PANTHER" id="PTHR20842:SF0">
    <property type="entry name" value="ALPHA-ASPARTYL DIPEPTIDASE"/>
    <property type="match status" value="1"/>
</dbReference>
<keyword evidence="4" id="KW-0720">Serine protease</keyword>
<reference evidence="5 6" key="1">
    <citation type="submission" date="2016-12" db="EMBL/GenBank/DDBJ databases">
        <authorList>
            <person name="Song W.-J."/>
            <person name="Kurnit D.M."/>
        </authorList>
    </citation>
    <scope>NUCLEOTIDE SEQUENCE [LARGE SCALE GENOMIC DNA]</scope>
    <source>
        <strain evidence="5 6">DSM 30827</strain>
    </source>
</reference>
<evidence type="ECO:0000313" key="6">
    <source>
        <dbReference type="Proteomes" id="UP000217209"/>
    </source>
</evidence>
<comment type="similarity">
    <text evidence="1">Belongs to the peptidase S51 family.</text>
</comment>
<dbReference type="GO" id="GO:0008236">
    <property type="term" value="F:serine-type peptidase activity"/>
    <property type="evidence" value="ECO:0007669"/>
    <property type="project" value="UniProtKB-KW"/>
</dbReference>
<dbReference type="AlphaFoldDB" id="A0A1Q2HYY2"/>
<gene>
    <name evidence="5" type="ORF">CGLAU_10620</name>
</gene>
<dbReference type="EC" id="3.4.21.-" evidence="5"/>
<protein>
    <submittedName>
        <fullName evidence="5">Putative peptidase</fullName>
        <ecNumber evidence="5">3.4.21.-</ecNumber>
    </submittedName>
</protein>
<name>A0A1Q2HYY2_9CORY</name>
<dbReference type="KEGG" id="cgv:CGLAU_10620"/>
<organism evidence="5 6">
    <name type="scientific">Corynebacterium glaucum</name>
    <dbReference type="NCBI Taxonomy" id="187491"/>
    <lineage>
        <taxon>Bacteria</taxon>
        <taxon>Bacillati</taxon>
        <taxon>Actinomycetota</taxon>
        <taxon>Actinomycetes</taxon>
        <taxon>Mycobacteriales</taxon>
        <taxon>Corynebacteriaceae</taxon>
        <taxon>Corynebacterium</taxon>
    </lineage>
</organism>
<dbReference type="EMBL" id="CP019688">
    <property type="protein sequence ID" value="AQQ16058.1"/>
    <property type="molecule type" value="Genomic_DNA"/>
</dbReference>
<dbReference type="GO" id="GO:0006508">
    <property type="term" value="P:proteolysis"/>
    <property type="evidence" value="ECO:0007669"/>
    <property type="project" value="UniProtKB-KW"/>
</dbReference>